<evidence type="ECO:0000256" key="6">
    <source>
        <dbReference type="ARBA" id="ARBA00015959"/>
    </source>
</evidence>
<feature type="domain" description="Aminotransferase class I/classII large" evidence="14">
    <location>
        <begin position="37"/>
        <end position="399"/>
    </location>
</feature>
<dbReference type="Proteomes" id="UP001558652">
    <property type="component" value="Unassembled WGS sequence"/>
</dbReference>
<evidence type="ECO:0000313" key="16">
    <source>
        <dbReference type="Proteomes" id="UP001558652"/>
    </source>
</evidence>
<dbReference type="SUPFAM" id="SSF53383">
    <property type="entry name" value="PLP-dependent transferases"/>
    <property type="match status" value="1"/>
</dbReference>
<dbReference type="PANTHER" id="PTHR45744:SF2">
    <property type="entry name" value="TYROSINE AMINOTRANSFERASE"/>
    <property type="match status" value="1"/>
</dbReference>
<dbReference type="InterPro" id="IPR005957">
    <property type="entry name" value="Tyrosine_aminoTrfase"/>
</dbReference>
<evidence type="ECO:0000256" key="13">
    <source>
        <dbReference type="PIRSR" id="PIRSR000517-1"/>
    </source>
</evidence>
<comment type="pathway">
    <text evidence="2 12">Amino-acid degradation; L-phenylalanine degradation; acetoacetate and fumarate from L-phenylalanine: step 2/6.</text>
</comment>
<dbReference type="NCBIfam" id="TIGR01265">
    <property type="entry name" value="tyr_nico_aTase"/>
    <property type="match status" value="1"/>
</dbReference>
<evidence type="ECO:0000256" key="12">
    <source>
        <dbReference type="PIRNR" id="PIRNR000517"/>
    </source>
</evidence>
<dbReference type="GO" id="GO:0006572">
    <property type="term" value="P:L-tyrosine catabolic process"/>
    <property type="evidence" value="ECO:0007669"/>
    <property type="project" value="UniProtKB-KW"/>
</dbReference>
<dbReference type="InterPro" id="IPR004839">
    <property type="entry name" value="Aminotransferase_I/II_large"/>
</dbReference>
<keyword evidence="16" id="KW-1185">Reference proteome</keyword>
<evidence type="ECO:0000256" key="3">
    <source>
        <dbReference type="ARBA" id="ARBA00007441"/>
    </source>
</evidence>
<reference evidence="15 16" key="1">
    <citation type="submission" date="2024-07" db="EMBL/GenBank/DDBJ databases">
        <title>Chromosome-level genome assembly of the water stick insect Ranatra chinensis (Heteroptera: Nepidae).</title>
        <authorList>
            <person name="Liu X."/>
        </authorList>
    </citation>
    <scope>NUCLEOTIDE SEQUENCE [LARGE SCALE GENOMIC DNA]</scope>
    <source>
        <strain evidence="15">Cailab_2021Rc</strain>
        <tissue evidence="15">Muscle</tissue>
    </source>
</reference>
<sequence>MSNKCWKLKASRLADRTRNYIREVVEDLDLEPNPDKPLISLSLGDPTVFGNLKPPIEVVEAIKESAESYRHNGYTNSIGYEEARAAVAKYSSTDNIEVKPEDVILCSGSSCALDVSISGLADPGHNILIPHPGFPLYKTLAEGLGIKTKTYKLIPEKSWEVDLYDLESQIDDETAAIVVNNPSNPCGSVYSAQHLQDIVQIASKNCVPIIADEIYEHMVFPGEKYYPIAGFSKDVPILSCSGLTKRFMIPGWRMGWIVIHDRNGLLGNGVRKGLCRLTQRILGSSTLIQGAIPKILQNTPQSFYEETILLLQKHAQIMYSLLSKVDGLHPVMPQGAMYMMVRIDMARFPMFSSTLDFVKQLMTEESIFCLPGECFNLACYMRLVLTLPEDMLCEACRRISEFCHRHYKLQIICPSIIDEYDSRFGYVIQTGDNQRTTTRGTTNTA</sequence>
<evidence type="ECO:0000256" key="7">
    <source>
        <dbReference type="ARBA" id="ARBA00022576"/>
    </source>
</evidence>
<comment type="caution">
    <text evidence="15">The sequence shown here is derived from an EMBL/GenBank/DDBJ whole genome shotgun (WGS) entry which is preliminary data.</text>
</comment>
<comment type="function">
    <text evidence="12">Transaminase involved in tyrosine breakdown. Converts tyrosine to p-hydroxyphenylpyruvate.</text>
</comment>
<evidence type="ECO:0000259" key="14">
    <source>
        <dbReference type="Pfam" id="PF00155"/>
    </source>
</evidence>
<evidence type="ECO:0000256" key="10">
    <source>
        <dbReference type="ARBA" id="ARBA00022898"/>
    </source>
</evidence>
<evidence type="ECO:0000256" key="9">
    <source>
        <dbReference type="ARBA" id="ARBA00022878"/>
    </source>
</evidence>
<dbReference type="InterPro" id="IPR015424">
    <property type="entry name" value="PyrdxlP-dep_Trfase"/>
</dbReference>
<dbReference type="PANTHER" id="PTHR45744">
    <property type="entry name" value="TYROSINE AMINOTRANSFERASE"/>
    <property type="match status" value="1"/>
</dbReference>
<keyword evidence="7" id="KW-0032">Aminotransferase</keyword>
<organism evidence="15 16">
    <name type="scientific">Ranatra chinensis</name>
    <dbReference type="NCBI Taxonomy" id="642074"/>
    <lineage>
        <taxon>Eukaryota</taxon>
        <taxon>Metazoa</taxon>
        <taxon>Ecdysozoa</taxon>
        <taxon>Arthropoda</taxon>
        <taxon>Hexapoda</taxon>
        <taxon>Insecta</taxon>
        <taxon>Pterygota</taxon>
        <taxon>Neoptera</taxon>
        <taxon>Paraneoptera</taxon>
        <taxon>Hemiptera</taxon>
        <taxon>Heteroptera</taxon>
        <taxon>Panheteroptera</taxon>
        <taxon>Nepomorpha</taxon>
        <taxon>Nepidae</taxon>
        <taxon>Ranatrinae</taxon>
        <taxon>Ranatra</taxon>
    </lineage>
</organism>
<evidence type="ECO:0000256" key="1">
    <source>
        <dbReference type="ARBA" id="ARBA00001933"/>
    </source>
</evidence>
<protein>
    <recommendedName>
        <fullName evidence="6 12">Tyrosine aminotransferase</fullName>
        <shortName evidence="12">TAT</shortName>
        <ecNumber evidence="5 12">2.6.1.5</ecNumber>
    </recommendedName>
</protein>
<evidence type="ECO:0000256" key="2">
    <source>
        <dbReference type="ARBA" id="ARBA00005203"/>
    </source>
</evidence>
<proteinExistence type="inferred from homology"/>
<dbReference type="GO" id="GO:0004838">
    <property type="term" value="F:L-tyrosine-2-oxoglutarate transaminase activity"/>
    <property type="evidence" value="ECO:0007669"/>
    <property type="project" value="UniProtKB-UniRule"/>
</dbReference>
<dbReference type="GO" id="GO:0006559">
    <property type="term" value="P:L-phenylalanine catabolic process"/>
    <property type="evidence" value="ECO:0007669"/>
    <property type="project" value="UniProtKB-UniRule"/>
</dbReference>
<feature type="modified residue" description="N6-(pyridoxal phosphate)lysine" evidence="13">
    <location>
        <position position="245"/>
    </location>
</feature>
<dbReference type="InterPro" id="IPR015421">
    <property type="entry name" value="PyrdxlP-dep_Trfase_major"/>
</dbReference>
<dbReference type="AlphaFoldDB" id="A0ABD0YP65"/>
<dbReference type="EMBL" id="JBFDAA010000011">
    <property type="protein sequence ID" value="KAL1124252.1"/>
    <property type="molecule type" value="Genomic_DNA"/>
</dbReference>
<evidence type="ECO:0000256" key="5">
    <source>
        <dbReference type="ARBA" id="ARBA00012749"/>
    </source>
</evidence>
<gene>
    <name evidence="15" type="ORF">AAG570_002022</name>
</gene>
<dbReference type="Gene3D" id="3.40.640.10">
    <property type="entry name" value="Type I PLP-dependent aspartate aminotransferase-like (Major domain)"/>
    <property type="match status" value="1"/>
</dbReference>
<evidence type="ECO:0000313" key="15">
    <source>
        <dbReference type="EMBL" id="KAL1124252.1"/>
    </source>
</evidence>
<dbReference type="Pfam" id="PF00155">
    <property type="entry name" value="Aminotran_1_2"/>
    <property type="match status" value="1"/>
</dbReference>
<keyword evidence="9" id="KW-0828">Tyrosine catabolism</keyword>
<evidence type="ECO:0000256" key="11">
    <source>
        <dbReference type="ARBA" id="ARBA00047798"/>
    </source>
</evidence>
<name>A0ABD0YP65_9HEMI</name>
<dbReference type="FunFam" id="3.40.640.10:FF:000048">
    <property type="entry name" value="tyrosine aminotransferase"/>
    <property type="match status" value="1"/>
</dbReference>
<comment type="catalytic activity">
    <reaction evidence="11 12">
        <text>L-tyrosine + 2-oxoglutarate = 3-(4-hydroxyphenyl)pyruvate + L-glutamate</text>
        <dbReference type="Rhea" id="RHEA:15093"/>
        <dbReference type="ChEBI" id="CHEBI:16810"/>
        <dbReference type="ChEBI" id="CHEBI:29985"/>
        <dbReference type="ChEBI" id="CHEBI:36242"/>
        <dbReference type="ChEBI" id="CHEBI:58315"/>
        <dbReference type="EC" id="2.6.1.5"/>
    </reaction>
</comment>
<evidence type="ECO:0000256" key="8">
    <source>
        <dbReference type="ARBA" id="ARBA00022679"/>
    </source>
</evidence>
<comment type="cofactor">
    <cofactor evidence="1 12 13">
        <name>pyridoxal 5'-phosphate</name>
        <dbReference type="ChEBI" id="CHEBI:597326"/>
    </cofactor>
</comment>
<dbReference type="InterPro" id="IPR015422">
    <property type="entry name" value="PyrdxlP-dep_Trfase_small"/>
</dbReference>
<comment type="subunit">
    <text evidence="4 12">Homodimer.</text>
</comment>
<evidence type="ECO:0000256" key="4">
    <source>
        <dbReference type="ARBA" id="ARBA00011738"/>
    </source>
</evidence>
<dbReference type="NCBIfam" id="TIGR01264">
    <property type="entry name" value="tyr_amTase_E"/>
    <property type="match status" value="1"/>
</dbReference>
<dbReference type="Gene3D" id="3.90.1150.10">
    <property type="entry name" value="Aspartate Aminotransferase, domain 1"/>
    <property type="match status" value="1"/>
</dbReference>
<keyword evidence="8" id="KW-0808">Transferase</keyword>
<dbReference type="EC" id="2.6.1.5" evidence="5 12"/>
<comment type="similarity">
    <text evidence="3 12">Belongs to the class-I pyridoxal-phosphate-dependent aminotransferase family.</text>
</comment>
<accession>A0ABD0YP65</accession>
<dbReference type="CDD" id="cd00609">
    <property type="entry name" value="AAT_like"/>
    <property type="match status" value="1"/>
</dbReference>
<keyword evidence="10 12" id="KW-0663">Pyridoxal phosphate</keyword>
<dbReference type="PIRSF" id="PIRSF000517">
    <property type="entry name" value="Tyr_transaminase"/>
    <property type="match status" value="1"/>
</dbReference>
<dbReference type="InterPro" id="IPR005958">
    <property type="entry name" value="TyrNic_aminoTrfase"/>
</dbReference>